<dbReference type="Proteomes" id="UP000275267">
    <property type="component" value="Unassembled WGS sequence"/>
</dbReference>
<dbReference type="OrthoDB" id="1908108at2759"/>
<organism evidence="1 2">
    <name type="scientific">Panicum miliaceum</name>
    <name type="common">Proso millet</name>
    <name type="synonym">Broomcorn millet</name>
    <dbReference type="NCBI Taxonomy" id="4540"/>
    <lineage>
        <taxon>Eukaryota</taxon>
        <taxon>Viridiplantae</taxon>
        <taxon>Streptophyta</taxon>
        <taxon>Embryophyta</taxon>
        <taxon>Tracheophyta</taxon>
        <taxon>Spermatophyta</taxon>
        <taxon>Magnoliopsida</taxon>
        <taxon>Liliopsida</taxon>
        <taxon>Poales</taxon>
        <taxon>Poaceae</taxon>
        <taxon>PACMAD clade</taxon>
        <taxon>Panicoideae</taxon>
        <taxon>Panicodae</taxon>
        <taxon>Paniceae</taxon>
        <taxon>Panicinae</taxon>
        <taxon>Panicum</taxon>
        <taxon>Panicum sect. Panicum</taxon>
    </lineage>
</organism>
<name>A0A3L6PLE5_PANMI</name>
<proteinExistence type="predicted"/>
<sequence>MMLRRVASSTPVPEYGGPPTTTCFEVEDVLDITGIQTYVINSARAIGGGLPACPGCAGLQLACLPRAASACLPAQAAICSLPAEGAGSLPACLPPGGGDKGRRRYATSI</sequence>
<evidence type="ECO:0000313" key="2">
    <source>
        <dbReference type="Proteomes" id="UP000275267"/>
    </source>
</evidence>
<evidence type="ECO:0000313" key="1">
    <source>
        <dbReference type="EMBL" id="RLM58448.1"/>
    </source>
</evidence>
<keyword evidence="2" id="KW-1185">Reference proteome</keyword>
<gene>
    <name evidence="1" type="ORF">C2845_PM18G06240</name>
</gene>
<comment type="caution">
    <text evidence="1">The sequence shown here is derived from an EMBL/GenBank/DDBJ whole genome shotgun (WGS) entry which is preliminary data.</text>
</comment>
<protein>
    <submittedName>
        <fullName evidence="1">Uncharacterized protein</fullName>
    </submittedName>
</protein>
<reference evidence="2" key="1">
    <citation type="journal article" date="2019" name="Nat. Commun.">
        <title>The genome of broomcorn millet.</title>
        <authorList>
            <person name="Zou C."/>
            <person name="Miki D."/>
            <person name="Li D."/>
            <person name="Tang Q."/>
            <person name="Xiao L."/>
            <person name="Rajput S."/>
            <person name="Deng P."/>
            <person name="Jia W."/>
            <person name="Huang R."/>
            <person name="Zhang M."/>
            <person name="Sun Y."/>
            <person name="Hu J."/>
            <person name="Fu X."/>
            <person name="Schnable P.S."/>
            <person name="Li F."/>
            <person name="Zhang H."/>
            <person name="Feng B."/>
            <person name="Zhu X."/>
            <person name="Liu R."/>
            <person name="Schnable J.C."/>
            <person name="Zhu J.-K."/>
            <person name="Zhang H."/>
        </authorList>
    </citation>
    <scope>NUCLEOTIDE SEQUENCE [LARGE SCALE GENOMIC DNA]</scope>
</reference>
<dbReference type="EMBL" id="PQIB02000017">
    <property type="protein sequence ID" value="RLM58448.1"/>
    <property type="molecule type" value="Genomic_DNA"/>
</dbReference>
<dbReference type="AlphaFoldDB" id="A0A3L6PLE5"/>
<accession>A0A3L6PLE5</accession>